<accession>A0A1B1K6U2</accession>
<dbReference type="SUPFAM" id="SSF159501">
    <property type="entry name" value="EreA/ChaN-like"/>
    <property type="match status" value="1"/>
</dbReference>
<proteinExistence type="predicted"/>
<dbReference type="Proteomes" id="UP000186108">
    <property type="component" value="Chromosome"/>
</dbReference>
<evidence type="ECO:0000313" key="2">
    <source>
        <dbReference type="EMBL" id="ANS28306.1"/>
    </source>
</evidence>
<dbReference type="Pfam" id="PF00156">
    <property type="entry name" value="Pribosyltran"/>
    <property type="match status" value="1"/>
</dbReference>
<dbReference type="Gene3D" id="3.40.1660.10">
    <property type="entry name" value="EreA-like (biosynthetic domain)"/>
    <property type="match status" value="1"/>
</dbReference>
<dbReference type="EMBL" id="CP009111">
    <property type="protein sequence ID" value="ANS28306.1"/>
    <property type="molecule type" value="Genomic_DNA"/>
</dbReference>
<dbReference type="Pfam" id="PF05139">
    <property type="entry name" value="Erythro_esteras"/>
    <property type="match status" value="1"/>
</dbReference>
<dbReference type="PANTHER" id="PTHR31299:SF0">
    <property type="entry name" value="ESTERASE, PUTATIVE (AFU_ORTHOLOGUE AFUA_1G05850)-RELATED"/>
    <property type="match status" value="1"/>
</dbReference>
<dbReference type="Gene3D" id="3.30.1870.10">
    <property type="entry name" value="EreA-like, domain 2"/>
    <property type="match status" value="1"/>
</dbReference>
<dbReference type="InterPro" id="IPR000836">
    <property type="entry name" value="PRTase_dom"/>
</dbReference>
<dbReference type="Gene3D" id="3.40.50.2020">
    <property type="match status" value="1"/>
</dbReference>
<dbReference type="InterPro" id="IPR007815">
    <property type="entry name" value="Emycin_Estase"/>
</dbReference>
<dbReference type="CDD" id="cd06223">
    <property type="entry name" value="PRTases_typeI"/>
    <property type="match status" value="1"/>
</dbReference>
<organism evidence="2 3">
    <name type="scientific">Rhodococcus opacus</name>
    <name type="common">Nocardia opaca</name>
    <dbReference type="NCBI Taxonomy" id="37919"/>
    <lineage>
        <taxon>Bacteria</taxon>
        <taxon>Bacillati</taxon>
        <taxon>Actinomycetota</taxon>
        <taxon>Actinomycetes</taxon>
        <taxon>Mycobacteriales</taxon>
        <taxon>Nocardiaceae</taxon>
        <taxon>Rhodococcus</taxon>
    </lineage>
</organism>
<protein>
    <recommendedName>
        <fullName evidence="1">Phosphoribosyltransferase domain-containing protein</fullName>
    </recommendedName>
</protein>
<reference evidence="2 3" key="1">
    <citation type="submission" date="2014-07" db="EMBL/GenBank/DDBJ databases">
        <authorList>
            <person name="Zhang J.E."/>
            <person name="Yang H."/>
            <person name="Guo J."/>
            <person name="Deng Z."/>
            <person name="Luo H."/>
            <person name="Luo M."/>
            <person name="Zhao B."/>
        </authorList>
    </citation>
    <scope>NUCLEOTIDE SEQUENCE [LARGE SCALE GENOMIC DNA]</scope>
    <source>
        <strain evidence="2 3">1CP</strain>
    </source>
</reference>
<dbReference type="SUPFAM" id="SSF53271">
    <property type="entry name" value="PRTase-like"/>
    <property type="match status" value="1"/>
</dbReference>
<dbReference type="InterPro" id="IPR052036">
    <property type="entry name" value="Hydrolase/PRTase-associated"/>
</dbReference>
<gene>
    <name evidence="2" type="ORF">R1CP_18110</name>
</gene>
<dbReference type="Gene3D" id="3.30.1310.20">
    <property type="entry name" value="PRTase-like"/>
    <property type="match status" value="1"/>
</dbReference>
<dbReference type="Gene3D" id="1.20.1440.30">
    <property type="entry name" value="Biosynthetic Protein domain"/>
    <property type="match status" value="1"/>
</dbReference>
<evidence type="ECO:0000259" key="1">
    <source>
        <dbReference type="Pfam" id="PF00156"/>
    </source>
</evidence>
<evidence type="ECO:0000313" key="3">
    <source>
        <dbReference type="Proteomes" id="UP000186108"/>
    </source>
</evidence>
<name>A0A1B1K6U2_RHOOP</name>
<sequence>MSATTATPAERPEQVFQDRREAGRVLAGLLEGFRGNPKVTVLGLARGGIPVAWEVAASLGAPLDAFVVRKLGVPGHAEFAMGALASGGTVVVNDDLIRDLRISPEQIRRELDREGRELLRREAVYRENRPPPDVADKIVILVDDGLATGASMFAAVDSLRRQEPAQIVVAVPAAPESTCRDLGAMVDDVVCATMPFPFHAVGESFWNFAQVTDSEVLTLLRTPTSAGTARDAKALEFGSAATAVRIAALDAPDGVPSLNVLLDLVGDARIVVIGESSHGTHEFYAARAEITKRLVEDKGFSAIAAEADWPDAYRVNRYVRGGGHDTTAEEALRGFERFPSWMWRNAPVLDFVGWLKEHNDRSRAQGRTLTGFYGLDLYSLHRSMREVVEYLDRVDPAAARRARDRYSCFDHLNGDDGQSYGYAAAFGAGESCEQQVVEQLVELQRHSLEYVRRDGMAAEDEQFYAERNAVSVCDAEGYYRTMFSGRVSSWNLRDRHMVQTLAALVSHLDRHSGRASRIVVWAHNSHAGDARATEAGTHGEVTVGQLVREAYPDACRLIGFTTFEGSVTAASQWGGPAERKEVRPALPGSVEELFHELGEPSFLVRTDEGNAAARTLRAARLQRAIGVIYRPETERQSHYFHTRISDQFDVVIHIDTTRAVEPLERTSLWVEGETPETYPSAF</sequence>
<dbReference type="GO" id="GO:0046677">
    <property type="term" value="P:response to antibiotic"/>
    <property type="evidence" value="ECO:0007669"/>
    <property type="project" value="InterPro"/>
</dbReference>
<dbReference type="AlphaFoldDB" id="A0A1B1K6U2"/>
<dbReference type="CDD" id="cd14728">
    <property type="entry name" value="Ere-like"/>
    <property type="match status" value="1"/>
</dbReference>
<feature type="domain" description="Phosphoribosyltransferase" evidence="1">
    <location>
        <begin position="23"/>
        <end position="178"/>
    </location>
</feature>
<dbReference type="PATRIC" id="fig|37919.13.peg.3761"/>
<dbReference type="RefSeq" id="WP_065491123.1">
    <property type="nucleotide sequence ID" value="NZ_CP009111.1"/>
</dbReference>
<dbReference type="InterPro" id="IPR029057">
    <property type="entry name" value="PRTase-like"/>
</dbReference>
<dbReference type="PANTHER" id="PTHR31299">
    <property type="entry name" value="ESTERASE, PUTATIVE (AFU_ORTHOLOGUE AFUA_1G05850)-RELATED"/>
    <property type="match status" value="1"/>
</dbReference>